<gene>
    <name evidence="11 15" type="primary">xerD</name>
    <name evidence="15" type="ORF">ACFOFO_02780</name>
</gene>
<comment type="caution">
    <text evidence="15">The sequence shown here is derived from an EMBL/GenBank/DDBJ whole genome shotgun (WGS) entry which is preliminary data.</text>
</comment>
<keyword evidence="10 11" id="KW-0131">Cell cycle</keyword>
<dbReference type="NCBIfam" id="NF001399">
    <property type="entry name" value="PRK00283.1"/>
    <property type="match status" value="1"/>
</dbReference>
<evidence type="ECO:0000256" key="8">
    <source>
        <dbReference type="ARBA" id="ARBA00023125"/>
    </source>
</evidence>
<evidence type="ECO:0000313" key="15">
    <source>
        <dbReference type="EMBL" id="MFC3106893.1"/>
    </source>
</evidence>
<evidence type="ECO:0000256" key="6">
    <source>
        <dbReference type="ARBA" id="ARBA00022829"/>
    </source>
</evidence>
<evidence type="ECO:0000256" key="11">
    <source>
        <dbReference type="HAMAP-Rule" id="MF_01807"/>
    </source>
</evidence>
<dbReference type="InterPro" id="IPR050090">
    <property type="entry name" value="Tyrosine_recombinase_XerCD"/>
</dbReference>
<dbReference type="PROSITE" id="PS51900">
    <property type="entry name" value="CB"/>
    <property type="match status" value="1"/>
</dbReference>
<comment type="subcellular location">
    <subcellularLocation>
        <location evidence="1 11">Cytoplasm</location>
    </subcellularLocation>
</comment>
<dbReference type="InterPro" id="IPR010998">
    <property type="entry name" value="Integrase_recombinase_N"/>
</dbReference>
<reference evidence="16" key="1">
    <citation type="journal article" date="2019" name="Int. J. Syst. Evol. Microbiol.">
        <title>The Global Catalogue of Microorganisms (GCM) 10K type strain sequencing project: providing services to taxonomists for standard genome sequencing and annotation.</title>
        <authorList>
            <consortium name="The Broad Institute Genomics Platform"/>
            <consortium name="The Broad Institute Genome Sequencing Center for Infectious Disease"/>
            <person name="Wu L."/>
            <person name="Ma J."/>
        </authorList>
    </citation>
    <scope>NUCLEOTIDE SEQUENCE [LARGE SCALE GENOMIC DNA]</scope>
    <source>
        <strain evidence="16">KCTC 42986</strain>
    </source>
</reference>
<comment type="function">
    <text evidence="11">Site-specific tyrosine recombinase, which acts by catalyzing the cutting and rejoining of the recombining DNA molecules. The XerC-XerD complex is essential to convert dimers of the bacterial chromosome into monomers to permit their segregation at cell division. It also contributes to the segregational stability of plasmids.</text>
</comment>
<evidence type="ECO:0000256" key="5">
    <source>
        <dbReference type="ARBA" id="ARBA00022618"/>
    </source>
</evidence>
<evidence type="ECO:0000256" key="10">
    <source>
        <dbReference type="ARBA" id="ARBA00023306"/>
    </source>
</evidence>
<dbReference type="InterPro" id="IPR011932">
    <property type="entry name" value="Recomb_XerD"/>
</dbReference>
<dbReference type="InterPro" id="IPR044068">
    <property type="entry name" value="CB"/>
</dbReference>
<evidence type="ECO:0000256" key="1">
    <source>
        <dbReference type="ARBA" id="ARBA00004496"/>
    </source>
</evidence>
<dbReference type="Gene3D" id="1.10.150.130">
    <property type="match status" value="1"/>
</dbReference>
<dbReference type="PANTHER" id="PTHR30349:SF90">
    <property type="entry name" value="TYROSINE RECOMBINASE XERD"/>
    <property type="match status" value="1"/>
</dbReference>
<comment type="subunit">
    <text evidence="11">Forms a cyclic heterotetrameric complex composed of two molecules of XerC and two molecules of XerD.</text>
</comment>
<dbReference type="InterPro" id="IPR013762">
    <property type="entry name" value="Integrase-like_cat_sf"/>
</dbReference>
<feature type="active site" evidence="11">
    <location>
        <position position="177"/>
    </location>
</feature>
<evidence type="ECO:0000256" key="4">
    <source>
        <dbReference type="ARBA" id="ARBA00022490"/>
    </source>
</evidence>
<keyword evidence="8 11" id="KW-0238">DNA-binding</keyword>
<dbReference type="PANTHER" id="PTHR30349">
    <property type="entry name" value="PHAGE INTEGRASE-RELATED"/>
    <property type="match status" value="1"/>
</dbReference>
<proteinExistence type="inferred from homology"/>
<dbReference type="PROSITE" id="PS51898">
    <property type="entry name" value="TYR_RECOMBINASE"/>
    <property type="match status" value="1"/>
</dbReference>
<dbReference type="HAMAP" id="MF_01807">
    <property type="entry name" value="Recomb_XerD"/>
    <property type="match status" value="1"/>
</dbReference>
<dbReference type="InterPro" id="IPR004107">
    <property type="entry name" value="Integrase_SAM-like_N"/>
</dbReference>
<keyword evidence="9 11" id="KW-0233">DNA recombination</keyword>
<dbReference type="RefSeq" id="WP_390322596.1">
    <property type="nucleotide sequence ID" value="NZ_JBHRTP010000007.1"/>
</dbReference>
<evidence type="ECO:0000256" key="9">
    <source>
        <dbReference type="ARBA" id="ARBA00023172"/>
    </source>
</evidence>
<dbReference type="InterPro" id="IPR023009">
    <property type="entry name" value="Tyrosine_recombinase_XerC/XerD"/>
</dbReference>
<dbReference type="CDD" id="cd00798">
    <property type="entry name" value="INT_XerDC_C"/>
    <property type="match status" value="1"/>
</dbReference>
<feature type="active site" evidence="11">
    <location>
        <position position="153"/>
    </location>
</feature>
<dbReference type="SUPFAM" id="SSF56349">
    <property type="entry name" value="DNA breaking-rejoining enzymes"/>
    <property type="match status" value="1"/>
</dbReference>
<dbReference type="SUPFAM" id="SSF47823">
    <property type="entry name" value="lambda integrase-like, N-terminal domain"/>
    <property type="match status" value="1"/>
</dbReference>
<keyword evidence="6 11" id="KW-0159">Chromosome partition</keyword>
<feature type="domain" description="Tyr recombinase" evidence="13">
    <location>
        <begin position="113"/>
        <end position="296"/>
    </location>
</feature>
<evidence type="ECO:0000256" key="7">
    <source>
        <dbReference type="ARBA" id="ARBA00022908"/>
    </source>
</evidence>
<evidence type="ECO:0000313" key="16">
    <source>
        <dbReference type="Proteomes" id="UP001595530"/>
    </source>
</evidence>
<keyword evidence="5 11" id="KW-0132">Cell division</keyword>
<accession>A0ABV7EVV1</accession>
<feature type="active site" evidence="11">
    <location>
        <position position="248"/>
    </location>
</feature>
<dbReference type="EMBL" id="JBHRTP010000007">
    <property type="protein sequence ID" value="MFC3106893.1"/>
    <property type="molecule type" value="Genomic_DNA"/>
</dbReference>
<feature type="active site" evidence="11">
    <location>
        <position position="251"/>
    </location>
</feature>
<keyword evidence="7 11" id="KW-0229">DNA integration</keyword>
<dbReference type="InterPro" id="IPR011010">
    <property type="entry name" value="DNA_brk_join_enz"/>
</dbReference>
<dbReference type="Pfam" id="PF02899">
    <property type="entry name" value="Phage_int_SAM_1"/>
    <property type="match status" value="1"/>
</dbReference>
<organism evidence="15 16">
    <name type="scientific">Undibacterium arcticum</name>
    <dbReference type="NCBI Taxonomy" id="1762892"/>
    <lineage>
        <taxon>Bacteria</taxon>
        <taxon>Pseudomonadati</taxon>
        <taxon>Pseudomonadota</taxon>
        <taxon>Betaproteobacteria</taxon>
        <taxon>Burkholderiales</taxon>
        <taxon>Oxalobacteraceae</taxon>
        <taxon>Undibacterium</taxon>
    </lineage>
</organism>
<comment type="similarity">
    <text evidence="2 11">Belongs to the 'phage' integrase family. XerD subfamily.</text>
</comment>
<dbReference type="Proteomes" id="UP001595530">
    <property type="component" value="Unassembled WGS sequence"/>
</dbReference>
<evidence type="ECO:0000259" key="14">
    <source>
        <dbReference type="PROSITE" id="PS51900"/>
    </source>
</evidence>
<evidence type="ECO:0000256" key="3">
    <source>
        <dbReference type="ARBA" id="ARBA00015810"/>
    </source>
</evidence>
<sequence length="318" mass="34999">MTGALTVADQAAIDDFCETLWLEDGLAKNSLDAYRRDMRLCALWLDHQRGHSLYLADGDDLAAYIAAKHASSKPTSANRRLAVLRRFYQMALRENRISVDPCLHLKAATQPLRHVKTMSEAQVEALLAAPDTDTALGLRDRTMLELMYASGLRVSELVLLQSVEVGLNEGVLRVTGKGSKTRLVPFGTEARSWIERYLKEARPAILGGQIDDALFVTARGGPMTRQMFWILIKKYKLAAAIETPLSPHTLRHAFATHLLNHGADLRVVQLLLGHSDISTTQIYTHVARERLKKLHADHHPRGGGAADALGGSSSKAGE</sequence>
<dbReference type="NCBIfam" id="TIGR02225">
    <property type="entry name" value="recomb_XerD"/>
    <property type="match status" value="1"/>
</dbReference>
<keyword evidence="16" id="KW-1185">Reference proteome</keyword>
<feature type="active site" description="O-(3'-phospho-DNA)-tyrosine intermediate" evidence="11">
    <location>
        <position position="283"/>
    </location>
</feature>
<keyword evidence="4 11" id="KW-0963">Cytoplasm</keyword>
<dbReference type="InterPro" id="IPR002104">
    <property type="entry name" value="Integrase_catalytic"/>
</dbReference>
<evidence type="ECO:0000256" key="12">
    <source>
        <dbReference type="SAM" id="MobiDB-lite"/>
    </source>
</evidence>
<name>A0ABV7EVV1_9BURK</name>
<evidence type="ECO:0000259" key="13">
    <source>
        <dbReference type="PROSITE" id="PS51898"/>
    </source>
</evidence>
<protein>
    <recommendedName>
        <fullName evidence="3 11">Tyrosine recombinase XerD</fullName>
    </recommendedName>
</protein>
<feature type="domain" description="Core-binding (CB)" evidence="14">
    <location>
        <begin position="7"/>
        <end position="92"/>
    </location>
</feature>
<evidence type="ECO:0000256" key="2">
    <source>
        <dbReference type="ARBA" id="ARBA00010450"/>
    </source>
</evidence>
<feature type="compositionally biased region" description="Low complexity" evidence="12">
    <location>
        <begin position="306"/>
        <end position="318"/>
    </location>
</feature>
<dbReference type="HAMAP" id="MF_01808">
    <property type="entry name" value="Recomb_XerC_XerD"/>
    <property type="match status" value="1"/>
</dbReference>
<dbReference type="Gene3D" id="1.10.443.10">
    <property type="entry name" value="Intergrase catalytic core"/>
    <property type="match status" value="1"/>
</dbReference>
<feature type="active site" evidence="11">
    <location>
        <position position="274"/>
    </location>
</feature>
<dbReference type="Pfam" id="PF00589">
    <property type="entry name" value="Phage_integrase"/>
    <property type="match status" value="1"/>
</dbReference>
<feature type="region of interest" description="Disordered" evidence="12">
    <location>
        <begin position="295"/>
        <end position="318"/>
    </location>
</feature>